<dbReference type="AlphaFoldDB" id="A0A392Q0K7"/>
<evidence type="ECO:0000256" key="1">
    <source>
        <dbReference type="SAM" id="MobiDB-lite"/>
    </source>
</evidence>
<reference evidence="2 3" key="1">
    <citation type="journal article" date="2018" name="Front. Plant Sci.">
        <title>Red Clover (Trifolium pratense) and Zigzag Clover (T. medium) - A Picture of Genomic Similarities and Differences.</title>
        <authorList>
            <person name="Dluhosova J."/>
            <person name="Istvanek J."/>
            <person name="Nedelnik J."/>
            <person name="Repkova J."/>
        </authorList>
    </citation>
    <scope>NUCLEOTIDE SEQUENCE [LARGE SCALE GENOMIC DNA]</scope>
    <source>
        <strain evidence="3">cv. 10/8</strain>
        <tissue evidence="2">Leaf</tissue>
    </source>
</reference>
<evidence type="ECO:0000313" key="3">
    <source>
        <dbReference type="Proteomes" id="UP000265520"/>
    </source>
</evidence>
<feature type="region of interest" description="Disordered" evidence="1">
    <location>
        <begin position="33"/>
        <end position="57"/>
    </location>
</feature>
<dbReference type="EMBL" id="LXQA010105733">
    <property type="protein sequence ID" value="MCI17507.1"/>
    <property type="molecule type" value="Genomic_DNA"/>
</dbReference>
<keyword evidence="3" id="KW-1185">Reference proteome</keyword>
<proteinExistence type="predicted"/>
<name>A0A392Q0K7_9FABA</name>
<evidence type="ECO:0000313" key="2">
    <source>
        <dbReference type="EMBL" id="MCI17507.1"/>
    </source>
</evidence>
<feature type="compositionally biased region" description="Acidic residues" evidence="1">
    <location>
        <begin position="47"/>
        <end position="57"/>
    </location>
</feature>
<accession>A0A392Q0K7</accession>
<comment type="caution">
    <text evidence="2">The sequence shown here is derived from an EMBL/GenBank/DDBJ whole genome shotgun (WGS) entry which is preliminary data.</text>
</comment>
<evidence type="ECO:0008006" key="4">
    <source>
        <dbReference type="Google" id="ProtNLM"/>
    </source>
</evidence>
<sequence length="57" mass="6539">CPNIMSLPNDIHCLPSLERFEIDGYPELHRKSQLEVGESSRTNNAIDEPDEIEEDLE</sequence>
<organism evidence="2 3">
    <name type="scientific">Trifolium medium</name>
    <dbReference type="NCBI Taxonomy" id="97028"/>
    <lineage>
        <taxon>Eukaryota</taxon>
        <taxon>Viridiplantae</taxon>
        <taxon>Streptophyta</taxon>
        <taxon>Embryophyta</taxon>
        <taxon>Tracheophyta</taxon>
        <taxon>Spermatophyta</taxon>
        <taxon>Magnoliopsida</taxon>
        <taxon>eudicotyledons</taxon>
        <taxon>Gunneridae</taxon>
        <taxon>Pentapetalae</taxon>
        <taxon>rosids</taxon>
        <taxon>fabids</taxon>
        <taxon>Fabales</taxon>
        <taxon>Fabaceae</taxon>
        <taxon>Papilionoideae</taxon>
        <taxon>50 kb inversion clade</taxon>
        <taxon>NPAAA clade</taxon>
        <taxon>Hologalegina</taxon>
        <taxon>IRL clade</taxon>
        <taxon>Trifolieae</taxon>
        <taxon>Trifolium</taxon>
    </lineage>
</organism>
<protein>
    <recommendedName>
        <fullName evidence="4">Disease resistance protein</fullName>
    </recommendedName>
</protein>
<feature type="non-terminal residue" evidence="2">
    <location>
        <position position="1"/>
    </location>
</feature>
<dbReference type="Proteomes" id="UP000265520">
    <property type="component" value="Unassembled WGS sequence"/>
</dbReference>